<proteinExistence type="predicted"/>
<protein>
    <submittedName>
        <fullName evidence="2">Uncharacterized protein</fullName>
    </submittedName>
</protein>
<feature type="region of interest" description="Disordered" evidence="1">
    <location>
        <begin position="1"/>
        <end position="32"/>
    </location>
</feature>
<evidence type="ECO:0000313" key="2">
    <source>
        <dbReference type="EnsemblPlants" id="OBART04G04080.1"/>
    </source>
</evidence>
<reference evidence="2" key="1">
    <citation type="journal article" date="2009" name="Rice">
        <title>De Novo Next Generation Sequencing of Plant Genomes.</title>
        <authorList>
            <person name="Rounsley S."/>
            <person name="Marri P.R."/>
            <person name="Yu Y."/>
            <person name="He R."/>
            <person name="Sisneros N."/>
            <person name="Goicoechea J.L."/>
            <person name="Lee S.J."/>
            <person name="Angelova A."/>
            <person name="Kudrna D."/>
            <person name="Luo M."/>
            <person name="Affourtit J."/>
            <person name="Desany B."/>
            <person name="Knight J."/>
            <person name="Niazi F."/>
            <person name="Egholm M."/>
            <person name="Wing R.A."/>
        </authorList>
    </citation>
    <scope>NUCLEOTIDE SEQUENCE [LARGE SCALE GENOMIC DNA]</scope>
    <source>
        <strain evidence="2">cv. IRGC 105608</strain>
    </source>
</reference>
<dbReference type="EnsemblPlants" id="OBART04G04080.1">
    <property type="protein sequence ID" value="OBART04G04080.1"/>
    <property type="gene ID" value="OBART04G04080"/>
</dbReference>
<sequence length="193" mass="20428">MRHLRRAPRLRRIQSIAHHRHNDKSSYPTLSPKRRRCLLHSASVLLASSLLPGSLRGAAPPSSPCFAPPLLLLASSLLPAWRTPPSSPSAAAQTPPSYPSRGGSPNHDNAAVAPLNAAAPSVIIRTSAAVVTAISILVVQGFHQCRYPVSPWLCILPPASQLRRRPAIGASLVQGSAGDATPSSHGGQAFRRH</sequence>
<feature type="compositionally biased region" description="Low complexity" evidence="1">
    <location>
        <begin position="84"/>
        <end position="95"/>
    </location>
</feature>
<dbReference type="PaxDb" id="65489-OBART04G04080.1"/>
<dbReference type="AlphaFoldDB" id="A0A0D3FT00"/>
<feature type="region of interest" description="Disordered" evidence="1">
    <location>
        <begin position="174"/>
        <end position="193"/>
    </location>
</feature>
<reference evidence="2" key="2">
    <citation type="submission" date="2015-03" db="UniProtKB">
        <authorList>
            <consortium name="EnsemblPlants"/>
        </authorList>
    </citation>
    <scope>IDENTIFICATION</scope>
</reference>
<dbReference type="Proteomes" id="UP000026960">
    <property type="component" value="Chromosome 4"/>
</dbReference>
<dbReference type="HOGENOM" id="CLU_1410763_0_0_1"/>
<keyword evidence="3" id="KW-1185">Reference proteome</keyword>
<accession>A0A0D3FT00</accession>
<dbReference type="Gramene" id="OBART04G04080.1">
    <property type="protein sequence ID" value="OBART04G04080.1"/>
    <property type="gene ID" value="OBART04G04080"/>
</dbReference>
<name>A0A0D3FT00_9ORYZ</name>
<feature type="region of interest" description="Disordered" evidence="1">
    <location>
        <begin position="84"/>
        <end position="111"/>
    </location>
</feature>
<organism evidence="2">
    <name type="scientific">Oryza barthii</name>
    <dbReference type="NCBI Taxonomy" id="65489"/>
    <lineage>
        <taxon>Eukaryota</taxon>
        <taxon>Viridiplantae</taxon>
        <taxon>Streptophyta</taxon>
        <taxon>Embryophyta</taxon>
        <taxon>Tracheophyta</taxon>
        <taxon>Spermatophyta</taxon>
        <taxon>Magnoliopsida</taxon>
        <taxon>Liliopsida</taxon>
        <taxon>Poales</taxon>
        <taxon>Poaceae</taxon>
        <taxon>BOP clade</taxon>
        <taxon>Oryzoideae</taxon>
        <taxon>Oryzeae</taxon>
        <taxon>Oryzinae</taxon>
        <taxon>Oryza</taxon>
    </lineage>
</organism>
<feature type="compositionally biased region" description="Basic residues" evidence="1">
    <location>
        <begin position="1"/>
        <end position="22"/>
    </location>
</feature>
<evidence type="ECO:0000256" key="1">
    <source>
        <dbReference type="SAM" id="MobiDB-lite"/>
    </source>
</evidence>
<evidence type="ECO:0000313" key="3">
    <source>
        <dbReference type="Proteomes" id="UP000026960"/>
    </source>
</evidence>